<dbReference type="AlphaFoldDB" id="A0A8J6FD72"/>
<name>A0A8J6FD72_ELECQ</name>
<accession>A0A8J6FD72</accession>
<dbReference type="Pfam" id="PF26291">
    <property type="entry name" value="SWIB_eIF2D"/>
    <property type="match status" value="1"/>
</dbReference>
<dbReference type="PROSITE" id="PS51925">
    <property type="entry name" value="SWIB_MDM2"/>
    <property type="match status" value="1"/>
</dbReference>
<dbReference type="SUPFAM" id="SSF47592">
    <property type="entry name" value="SWIB/MDM2 domain"/>
    <property type="match status" value="1"/>
</dbReference>
<dbReference type="EMBL" id="WNTK01000004">
    <property type="protein sequence ID" value="KAG9485454.1"/>
    <property type="molecule type" value="Genomic_DNA"/>
</dbReference>
<keyword evidence="4" id="KW-1185">Reference proteome</keyword>
<dbReference type="SUPFAM" id="SSF88697">
    <property type="entry name" value="PUA domain-like"/>
    <property type="match status" value="1"/>
</dbReference>
<dbReference type="InterPro" id="IPR015947">
    <property type="entry name" value="PUA-like_sf"/>
</dbReference>
<evidence type="ECO:0000259" key="2">
    <source>
        <dbReference type="PROSITE" id="PS51925"/>
    </source>
</evidence>
<gene>
    <name evidence="3" type="ORF">GDO78_008500</name>
</gene>
<proteinExistence type="predicted"/>
<feature type="region of interest" description="Disordered" evidence="1">
    <location>
        <begin position="131"/>
        <end position="153"/>
    </location>
</feature>
<organism evidence="3 4">
    <name type="scientific">Eleutherodactylus coqui</name>
    <name type="common">Puerto Rican coqui</name>
    <dbReference type="NCBI Taxonomy" id="57060"/>
    <lineage>
        <taxon>Eukaryota</taxon>
        <taxon>Metazoa</taxon>
        <taxon>Chordata</taxon>
        <taxon>Craniata</taxon>
        <taxon>Vertebrata</taxon>
        <taxon>Euteleostomi</taxon>
        <taxon>Amphibia</taxon>
        <taxon>Batrachia</taxon>
        <taxon>Anura</taxon>
        <taxon>Neobatrachia</taxon>
        <taxon>Hyloidea</taxon>
        <taxon>Eleutherodactylidae</taxon>
        <taxon>Eleutherodactylinae</taxon>
        <taxon>Eleutherodactylus</taxon>
        <taxon>Eleutherodactylus</taxon>
    </lineage>
</organism>
<dbReference type="PANTHER" id="PTHR12217">
    <property type="entry name" value="EUKARYOTIC TRANSLATION INITIATION FACTOR 2D"/>
    <property type="match status" value="1"/>
</dbReference>
<sequence>MAGGADLMLPGVVVPPTGLPEVQQGRLCAVSLVGSRAAVAIGVATMSTREMLASGMKGKGFNILHTYKDQLWAYGDKSGPPVIAPMETEAIPEEDQEEQLAPHDSVPDTHLPETQLESLCLVEEAADASQEGEDIAVDKESQETSDSEGCHLSPQEAMDSLLNQCFFHALRYKVKKSDLPLLTSNFLRNYLFTCCPEGQQVDIKKSSYKKLSKFLQVMQQRKILQIKELSKGVESIVAVDWKHPDIRSFIASASEAPAPAEDMGGGAEQLYQPPEIISLHGISAKMLPLFQESGHKKGDLLTASDVRSVIISYVKSNELVHPENKNFVTVNPVICDCLLDKSEYNDISLLKWDDLVTRCLVRMQQSHQVTFPGCSPVIRKGNIDPIDITVAQRASNKKVIFTVT</sequence>
<dbReference type="GO" id="GO:0001731">
    <property type="term" value="P:formation of translation preinitiation complex"/>
    <property type="evidence" value="ECO:0007669"/>
    <property type="project" value="InterPro"/>
</dbReference>
<dbReference type="InterPro" id="IPR058886">
    <property type="entry name" value="SWIB_eIF2D"/>
</dbReference>
<dbReference type="Pfam" id="PF26292">
    <property type="entry name" value="PUA_elF2D"/>
    <property type="match status" value="1"/>
</dbReference>
<dbReference type="GO" id="GO:0003743">
    <property type="term" value="F:translation initiation factor activity"/>
    <property type="evidence" value="ECO:0007669"/>
    <property type="project" value="InterPro"/>
</dbReference>
<evidence type="ECO:0000256" key="1">
    <source>
        <dbReference type="SAM" id="MobiDB-lite"/>
    </source>
</evidence>
<evidence type="ECO:0000313" key="4">
    <source>
        <dbReference type="Proteomes" id="UP000770717"/>
    </source>
</evidence>
<comment type="caution">
    <text evidence="3">The sequence shown here is derived from an EMBL/GenBank/DDBJ whole genome shotgun (WGS) entry which is preliminary data.</text>
</comment>
<dbReference type="PROSITE" id="PS50890">
    <property type="entry name" value="PUA"/>
    <property type="match status" value="1"/>
</dbReference>
<dbReference type="OrthoDB" id="199771at2759"/>
<reference evidence="3" key="1">
    <citation type="thesis" date="2020" institute="ProQuest LLC" country="789 East Eisenhower Parkway, Ann Arbor, MI, USA">
        <title>Comparative Genomics and Chromosome Evolution.</title>
        <authorList>
            <person name="Mudd A.B."/>
        </authorList>
    </citation>
    <scope>NUCLEOTIDE SEQUENCE</scope>
    <source>
        <strain evidence="3">HN-11 Male</strain>
        <tissue evidence="3">Kidney and liver</tissue>
    </source>
</reference>
<evidence type="ECO:0000313" key="3">
    <source>
        <dbReference type="EMBL" id="KAG9485454.1"/>
    </source>
</evidence>
<dbReference type="Proteomes" id="UP000770717">
    <property type="component" value="Unassembled WGS sequence"/>
</dbReference>
<dbReference type="InterPro" id="IPR039757">
    <property type="entry name" value="EIF2D"/>
</dbReference>
<dbReference type="Pfam" id="PF25304">
    <property type="entry name" value="WHD_eIF2D"/>
    <property type="match status" value="1"/>
</dbReference>
<dbReference type="Gene3D" id="3.10.400.20">
    <property type="match status" value="1"/>
</dbReference>
<dbReference type="InterPro" id="IPR048248">
    <property type="entry name" value="PUA_eIF2d-like"/>
</dbReference>
<dbReference type="InterPro" id="IPR036885">
    <property type="entry name" value="SWIB_MDM2_dom_sf"/>
</dbReference>
<dbReference type="PANTHER" id="PTHR12217:SF4">
    <property type="entry name" value="EUKARYOTIC TRANSLATION INITIATION FACTOR 2D"/>
    <property type="match status" value="1"/>
</dbReference>
<dbReference type="InterPro" id="IPR003121">
    <property type="entry name" value="SWIB_MDM2_domain"/>
</dbReference>
<protein>
    <recommendedName>
        <fullName evidence="2">DM2 domain-containing protein</fullName>
    </recommendedName>
</protein>
<dbReference type="InterPro" id="IPR057429">
    <property type="entry name" value="WH_eIF2D"/>
</dbReference>
<feature type="domain" description="DM2" evidence="2">
    <location>
        <begin position="278"/>
        <end position="362"/>
    </location>
</feature>
<dbReference type="CDD" id="cd21156">
    <property type="entry name" value="PUA_eIF2d-like"/>
    <property type="match status" value="1"/>
</dbReference>